<keyword evidence="4 7" id="KW-0012">Acyltransferase</keyword>
<evidence type="ECO:0000313" key="10">
    <source>
        <dbReference type="EMBL" id="TQL42188.1"/>
    </source>
</evidence>
<dbReference type="Proteomes" id="UP000319094">
    <property type="component" value="Unassembled WGS sequence"/>
</dbReference>
<dbReference type="NCBIfam" id="TIGR01930">
    <property type="entry name" value="AcCoA-C-Actrans"/>
    <property type="match status" value="1"/>
</dbReference>
<dbReference type="AlphaFoldDB" id="A0A542Y289"/>
<dbReference type="InterPro" id="IPR020617">
    <property type="entry name" value="Thiolase_C"/>
</dbReference>
<evidence type="ECO:0000256" key="6">
    <source>
        <dbReference type="PIRSR" id="PIRSR000429-1"/>
    </source>
</evidence>
<name>A0A542Y289_9MICO</name>
<gene>
    <name evidence="10" type="ORF">FB468_0170</name>
</gene>
<dbReference type="InterPro" id="IPR020610">
    <property type="entry name" value="Thiolase_AS"/>
</dbReference>
<proteinExistence type="inferred from homology"/>
<dbReference type="Pfam" id="PF02803">
    <property type="entry name" value="Thiolase_C"/>
    <property type="match status" value="1"/>
</dbReference>
<keyword evidence="11" id="KW-1185">Reference proteome</keyword>
<evidence type="ECO:0000256" key="1">
    <source>
        <dbReference type="ARBA" id="ARBA00010982"/>
    </source>
</evidence>
<dbReference type="PIRSF" id="PIRSF000429">
    <property type="entry name" value="Ac-CoA_Ac_transf"/>
    <property type="match status" value="1"/>
</dbReference>
<evidence type="ECO:0000256" key="5">
    <source>
        <dbReference type="ARBA" id="ARBA00040529"/>
    </source>
</evidence>
<dbReference type="InterPro" id="IPR016039">
    <property type="entry name" value="Thiolase-like"/>
</dbReference>
<dbReference type="FunFam" id="3.40.47.10:FF:000010">
    <property type="entry name" value="Acetyl-CoA acetyltransferase (Thiolase)"/>
    <property type="match status" value="1"/>
</dbReference>
<feature type="domain" description="Thiolase N-terminal" evidence="8">
    <location>
        <begin position="8"/>
        <end position="254"/>
    </location>
</feature>
<dbReference type="EMBL" id="VFON01000001">
    <property type="protein sequence ID" value="TQL42188.1"/>
    <property type="molecule type" value="Genomic_DNA"/>
</dbReference>
<dbReference type="Pfam" id="PF00108">
    <property type="entry name" value="Thiolase_N"/>
    <property type="match status" value="1"/>
</dbReference>
<sequence>MSDARTPVIVSAVRTPIGRRAGALAGHEASELGGLVIAEAVRRAQLYPADITDVIFGNTLSHQGNVARVAALHAGLGETVPGVTVDRQCGSGINTVALAAQGVVAEGGVFVAGGAESMSREPFLLERSQRPFPASPPSFLRRELAPREAGDPPMGITAENIARAYGVTRDEQDRFALESQKRMAAAVARNAFDEHLIAVPLADGTLFTRDEHPRPDTTAEGLARLKPVFEANGTVTAGNASGINDGAAATVVMSLADATARGLAPLARITGWAVAGVDPNLMGLGPVPATRRLLERTGMTIDDFDLVELNEAFAVQAIACSSELGIDPEKLNVVGGAIAHGHPIAATGTMLIAKLITELRHRGLRRGLVTACIGGGQGIALSLECD</sequence>
<protein>
    <recommendedName>
        <fullName evidence="5">Probable acetyl-CoA acetyltransferase</fullName>
        <ecNumber evidence="2">2.3.1.9</ecNumber>
    </recommendedName>
</protein>
<dbReference type="InterPro" id="IPR002155">
    <property type="entry name" value="Thiolase"/>
</dbReference>
<dbReference type="PANTHER" id="PTHR18919">
    <property type="entry name" value="ACETYL-COA C-ACYLTRANSFERASE"/>
    <property type="match status" value="1"/>
</dbReference>
<evidence type="ECO:0000259" key="9">
    <source>
        <dbReference type="Pfam" id="PF02803"/>
    </source>
</evidence>
<comment type="similarity">
    <text evidence="1 7">Belongs to the thiolase-like superfamily. Thiolase family.</text>
</comment>
<dbReference type="OrthoDB" id="1402717at2"/>
<evidence type="ECO:0000256" key="3">
    <source>
        <dbReference type="ARBA" id="ARBA00022679"/>
    </source>
</evidence>
<dbReference type="PANTHER" id="PTHR18919:SF107">
    <property type="entry name" value="ACETYL-COA ACETYLTRANSFERASE, CYTOSOLIC"/>
    <property type="match status" value="1"/>
</dbReference>
<evidence type="ECO:0000256" key="4">
    <source>
        <dbReference type="ARBA" id="ARBA00023315"/>
    </source>
</evidence>
<feature type="active site" description="Acyl-thioester intermediate" evidence="6">
    <location>
        <position position="89"/>
    </location>
</feature>
<dbReference type="Gene3D" id="3.40.47.10">
    <property type="match status" value="2"/>
</dbReference>
<comment type="caution">
    <text evidence="10">The sequence shown here is derived from an EMBL/GenBank/DDBJ whole genome shotgun (WGS) entry which is preliminary data.</text>
</comment>
<dbReference type="EC" id="2.3.1.9" evidence="2"/>
<keyword evidence="3 7" id="KW-0808">Transferase</keyword>
<evidence type="ECO:0000256" key="7">
    <source>
        <dbReference type="RuleBase" id="RU003557"/>
    </source>
</evidence>
<feature type="active site" description="Proton acceptor" evidence="6">
    <location>
        <position position="342"/>
    </location>
</feature>
<accession>A0A542Y289</accession>
<feature type="active site" description="Proton acceptor" evidence="6">
    <location>
        <position position="372"/>
    </location>
</feature>
<dbReference type="InterPro" id="IPR020616">
    <property type="entry name" value="Thiolase_N"/>
</dbReference>
<dbReference type="CDD" id="cd00751">
    <property type="entry name" value="thiolase"/>
    <property type="match status" value="1"/>
</dbReference>
<dbReference type="SUPFAM" id="SSF53901">
    <property type="entry name" value="Thiolase-like"/>
    <property type="match status" value="2"/>
</dbReference>
<dbReference type="RefSeq" id="WP_141885678.1">
    <property type="nucleotide sequence ID" value="NZ_BAAAUY010000023.1"/>
</dbReference>
<evidence type="ECO:0000259" key="8">
    <source>
        <dbReference type="Pfam" id="PF00108"/>
    </source>
</evidence>
<feature type="domain" description="Thiolase C-terminal" evidence="9">
    <location>
        <begin position="264"/>
        <end position="384"/>
    </location>
</feature>
<evidence type="ECO:0000313" key="11">
    <source>
        <dbReference type="Proteomes" id="UP000319094"/>
    </source>
</evidence>
<dbReference type="PROSITE" id="PS00099">
    <property type="entry name" value="THIOLASE_3"/>
    <property type="match status" value="1"/>
</dbReference>
<dbReference type="GO" id="GO:0003985">
    <property type="term" value="F:acetyl-CoA C-acetyltransferase activity"/>
    <property type="evidence" value="ECO:0007669"/>
    <property type="project" value="UniProtKB-EC"/>
</dbReference>
<organism evidence="10 11">
    <name type="scientific">Leucobacter komagatae</name>
    <dbReference type="NCBI Taxonomy" id="55969"/>
    <lineage>
        <taxon>Bacteria</taxon>
        <taxon>Bacillati</taxon>
        <taxon>Actinomycetota</taxon>
        <taxon>Actinomycetes</taxon>
        <taxon>Micrococcales</taxon>
        <taxon>Microbacteriaceae</taxon>
        <taxon>Leucobacter</taxon>
    </lineage>
</organism>
<dbReference type="PROSITE" id="PS00737">
    <property type="entry name" value="THIOLASE_2"/>
    <property type="match status" value="1"/>
</dbReference>
<reference evidence="10 11" key="1">
    <citation type="submission" date="2019-06" db="EMBL/GenBank/DDBJ databases">
        <title>Sequencing the genomes of 1000 actinobacteria strains.</title>
        <authorList>
            <person name="Klenk H.-P."/>
        </authorList>
    </citation>
    <scope>NUCLEOTIDE SEQUENCE [LARGE SCALE GENOMIC DNA]</scope>
    <source>
        <strain evidence="10 11">DSM 8803</strain>
    </source>
</reference>
<dbReference type="InterPro" id="IPR020613">
    <property type="entry name" value="Thiolase_CS"/>
</dbReference>
<evidence type="ECO:0000256" key="2">
    <source>
        <dbReference type="ARBA" id="ARBA00012705"/>
    </source>
</evidence>